<dbReference type="Pfam" id="PF16344">
    <property type="entry name" value="FecR_C"/>
    <property type="match status" value="1"/>
</dbReference>
<dbReference type="PANTHER" id="PTHR30273:SF2">
    <property type="entry name" value="PROTEIN FECR"/>
    <property type="match status" value="1"/>
</dbReference>
<organism evidence="4 5">
    <name type="scientific">Mucilaginibacter pineti</name>
    <dbReference type="NCBI Taxonomy" id="1391627"/>
    <lineage>
        <taxon>Bacteria</taxon>
        <taxon>Pseudomonadati</taxon>
        <taxon>Bacteroidota</taxon>
        <taxon>Sphingobacteriia</taxon>
        <taxon>Sphingobacteriales</taxon>
        <taxon>Sphingobacteriaceae</taxon>
        <taxon>Mucilaginibacter</taxon>
    </lineage>
</organism>
<keyword evidence="1" id="KW-0472">Membrane</keyword>
<dbReference type="Gene3D" id="3.55.50.30">
    <property type="match status" value="1"/>
</dbReference>
<dbReference type="Gene3D" id="2.60.120.1440">
    <property type="match status" value="1"/>
</dbReference>
<dbReference type="InterPro" id="IPR012373">
    <property type="entry name" value="Ferrdict_sens_TM"/>
</dbReference>
<proteinExistence type="predicted"/>
<gene>
    <name evidence="4" type="ORF">SAMN05216464_110144</name>
</gene>
<keyword evidence="1" id="KW-1133">Transmembrane helix</keyword>
<evidence type="ECO:0000313" key="5">
    <source>
        <dbReference type="Proteomes" id="UP000199072"/>
    </source>
</evidence>
<evidence type="ECO:0000259" key="3">
    <source>
        <dbReference type="Pfam" id="PF16344"/>
    </source>
</evidence>
<dbReference type="InterPro" id="IPR032508">
    <property type="entry name" value="FecR_C"/>
</dbReference>
<dbReference type="FunFam" id="2.60.120.1440:FF:000001">
    <property type="entry name" value="Putative anti-sigma factor"/>
    <property type="match status" value="1"/>
</dbReference>
<dbReference type="AlphaFoldDB" id="A0A1G7GH50"/>
<feature type="transmembrane region" description="Helical" evidence="1">
    <location>
        <begin position="91"/>
        <end position="113"/>
    </location>
</feature>
<keyword evidence="5" id="KW-1185">Reference proteome</keyword>
<dbReference type="RefSeq" id="WP_091152042.1">
    <property type="nucleotide sequence ID" value="NZ_FNAI01000010.1"/>
</dbReference>
<protein>
    <submittedName>
        <fullName evidence="4">FecR family protein</fullName>
    </submittedName>
</protein>
<reference evidence="4 5" key="1">
    <citation type="submission" date="2016-10" db="EMBL/GenBank/DDBJ databases">
        <authorList>
            <person name="de Groot N.N."/>
        </authorList>
    </citation>
    <scope>NUCLEOTIDE SEQUENCE [LARGE SCALE GENOMIC DNA]</scope>
    <source>
        <strain evidence="4 5">47C3B</strain>
    </source>
</reference>
<dbReference type="GO" id="GO:0016989">
    <property type="term" value="F:sigma factor antagonist activity"/>
    <property type="evidence" value="ECO:0007669"/>
    <property type="project" value="TreeGrafter"/>
</dbReference>
<dbReference type="STRING" id="1391627.SAMN05216464_110144"/>
<evidence type="ECO:0000256" key="1">
    <source>
        <dbReference type="SAM" id="Phobius"/>
    </source>
</evidence>
<dbReference type="InterPro" id="IPR006860">
    <property type="entry name" value="FecR"/>
</dbReference>
<feature type="domain" description="FecR protein" evidence="2">
    <location>
        <begin position="193"/>
        <end position="288"/>
    </location>
</feature>
<dbReference type="Proteomes" id="UP000199072">
    <property type="component" value="Unassembled WGS sequence"/>
</dbReference>
<dbReference type="OrthoDB" id="1099963at2"/>
<dbReference type="Pfam" id="PF04773">
    <property type="entry name" value="FecR"/>
    <property type="match status" value="1"/>
</dbReference>
<accession>A0A1G7GH50</accession>
<sequence>MAQPDFPEAQRIIYLVSRYIDGGIDFAELQELDNWRKAKSDNEILFAELTNKQNQDQAIRRMQSYDSQESLNKLRQKIAKEKLKDNAATQLWKLLLTAASITLLIGTFLFFYFEKQDHLNDKAALKPNPQYIPAGTNQAILTLAGGKKVILNKSANGIIATQGNIQVKNAKDGKLIYSETGQINGSTSVEYNTIETPRAGKYKVQLPDGTNVWLNAASSLHYPIAFNGKTRDVMLTGEAYFEVAKDKHKPFTVTSSGQTVTVLGTHFNINAYKDESNINTTLLEGSVRVNANDKQALLKPGEQSILSGETIKVSKANTHLATAWKDGQMAFVHTDLKSVLRQISRWYNVDVEYVGKVPDISISGDASMDADLSIMLKMLQFYNVHFVQQGRKLIITN</sequence>
<keyword evidence="1" id="KW-0812">Transmembrane</keyword>
<name>A0A1G7GH50_9SPHI</name>
<feature type="domain" description="Protein FecR C-terminal" evidence="3">
    <location>
        <begin position="329"/>
        <end position="395"/>
    </location>
</feature>
<evidence type="ECO:0000259" key="2">
    <source>
        <dbReference type="Pfam" id="PF04773"/>
    </source>
</evidence>
<dbReference type="PANTHER" id="PTHR30273">
    <property type="entry name" value="PERIPLASMIC SIGNAL SENSOR AND SIGMA FACTOR ACTIVATOR FECR-RELATED"/>
    <property type="match status" value="1"/>
</dbReference>
<dbReference type="EMBL" id="FNAI01000010">
    <property type="protein sequence ID" value="SDE87492.1"/>
    <property type="molecule type" value="Genomic_DNA"/>
</dbReference>
<evidence type="ECO:0000313" key="4">
    <source>
        <dbReference type="EMBL" id="SDE87492.1"/>
    </source>
</evidence>